<dbReference type="InterPro" id="IPR001387">
    <property type="entry name" value="Cro/C1-type_HTH"/>
</dbReference>
<evidence type="ECO:0000256" key="2">
    <source>
        <dbReference type="SAM" id="MobiDB-lite"/>
    </source>
</evidence>
<dbReference type="Proteomes" id="UP000002368">
    <property type="component" value="Chromosome"/>
</dbReference>
<name>D5WUY3_KYRT2</name>
<dbReference type="GO" id="GO:0003700">
    <property type="term" value="F:DNA-binding transcription factor activity"/>
    <property type="evidence" value="ECO:0007669"/>
    <property type="project" value="TreeGrafter"/>
</dbReference>
<dbReference type="SUPFAM" id="SSF47413">
    <property type="entry name" value="lambda repressor-like DNA-binding domains"/>
    <property type="match status" value="1"/>
</dbReference>
<evidence type="ECO:0000259" key="3">
    <source>
        <dbReference type="PROSITE" id="PS50943"/>
    </source>
</evidence>
<feature type="region of interest" description="Disordered" evidence="2">
    <location>
        <begin position="113"/>
        <end position="143"/>
    </location>
</feature>
<dbReference type="HOGENOM" id="CLU_1803666_0_0_9"/>
<dbReference type="PANTHER" id="PTHR46797">
    <property type="entry name" value="HTH-TYPE TRANSCRIPTIONAL REGULATOR"/>
    <property type="match status" value="1"/>
</dbReference>
<accession>D5WUY3</accession>
<dbReference type="KEGG" id="bts:Btus_2811"/>
<reference evidence="4 5" key="1">
    <citation type="journal article" date="2011" name="Stand. Genomic Sci.">
        <title>Complete genome sequence of the thermophilic, hydrogen-oxidizing Bacillus tusciae type strain (T2) and reclassification in the new genus, Kyrpidia gen. nov. as Kyrpidia tusciae comb. nov. and emendation of the family Alicyclobacillaceae da Costa and Rainey, 2010.</title>
        <authorList>
            <person name="Klenk H.P."/>
            <person name="Lapidus A."/>
            <person name="Chertkov O."/>
            <person name="Copeland A."/>
            <person name="Del Rio T.G."/>
            <person name="Nolan M."/>
            <person name="Lucas S."/>
            <person name="Chen F."/>
            <person name="Tice H."/>
            <person name="Cheng J.F."/>
            <person name="Han C."/>
            <person name="Bruce D."/>
            <person name="Goodwin L."/>
            <person name="Pitluck S."/>
            <person name="Pati A."/>
            <person name="Ivanova N."/>
            <person name="Mavromatis K."/>
            <person name="Daum C."/>
            <person name="Chen A."/>
            <person name="Palaniappan K."/>
            <person name="Chang Y.J."/>
            <person name="Land M."/>
            <person name="Hauser L."/>
            <person name="Jeffries C.D."/>
            <person name="Detter J.C."/>
            <person name="Rohde M."/>
            <person name="Abt B."/>
            <person name="Pukall R."/>
            <person name="Goker M."/>
            <person name="Bristow J."/>
            <person name="Markowitz V."/>
            <person name="Hugenholtz P."/>
            <person name="Eisen J.A."/>
        </authorList>
    </citation>
    <scope>NUCLEOTIDE SEQUENCE [LARGE SCALE GENOMIC DNA]</scope>
    <source>
        <strain evidence="4 5">DSM 2912</strain>
    </source>
</reference>
<dbReference type="SMART" id="SM00530">
    <property type="entry name" value="HTH_XRE"/>
    <property type="match status" value="1"/>
</dbReference>
<dbReference type="EMBL" id="CP002017">
    <property type="protein sequence ID" value="ADG07455.1"/>
    <property type="molecule type" value="Genomic_DNA"/>
</dbReference>
<dbReference type="GO" id="GO:0003677">
    <property type="term" value="F:DNA binding"/>
    <property type="evidence" value="ECO:0007669"/>
    <property type="project" value="UniProtKB-KW"/>
</dbReference>
<dbReference type="CDD" id="cd00093">
    <property type="entry name" value="HTH_XRE"/>
    <property type="match status" value="1"/>
</dbReference>
<dbReference type="AlphaFoldDB" id="D5WUY3"/>
<dbReference type="PANTHER" id="PTHR46797:SF1">
    <property type="entry name" value="METHYLPHOSPHONATE SYNTHASE"/>
    <property type="match status" value="1"/>
</dbReference>
<evidence type="ECO:0000256" key="1">
    <source>
        <dbReference type="ARBA" id="ARBA00023125"/>
    </source>
</evidence>
<feature type="domain" description="HTH cro/C1-type" evidence="3">
    <location>
        <begin position="9"/>
        <end position="64"/>
    </location>
</feature>
<dbReference type="OrthoDB" id="2375916at2"/>
<dbReference type="PROSITE" id="PS50943">
    <property type="entry name" value="HTH_CROC1"/>
    <property type="match status" value="1"/>
</dbReference>
<protein>
    <submittedName>
        <fullName evidence="4">Transcriptional regulator, XRE family</fullName>
    </submittedName>
</protein>
<evidence type="ECO:0000313" key="5">
    <source>
        <dbReference type="Proteomes" id="UP000002368"/>
    </source>
</evidence>
<keyword evidence="5" id="KW-1185">Reference proteome</keyword>
<dbReference type="InterPro" id="IPR050807">
    <property type="entry name" value="TransReg_Diox_bact_type"/>
</dbReference>
<dbReference type="GO" id="GO:0005829">
    <property type="term" value="C:cytosol"/>
    <property type="evidence" value="ECO:0007669"/>
    <property type="project" value="TreeGrafter"/>
</dbReference>
<feature type="compositionally biased region" description="Basic and acidic residues" evidence="2">
    <location>
        <begin position="113"/>
        <end position="136"/>
    </location>
</feature>
<proteinExistence type="predicted"/>
<sequence>MSNAFGVKLKQLRTERGWTLEQLSARSGLSISHISSLERGTRMKPSFQVAVRLARALEVPLATFLEDAGKEESDPLEHLPPEIREFVSREDATPYLYLAKRLQEAHVSLQEMERWLRDERSSPEHDPPPGSSDDKPRRKSTRI</sequence>
<dbReference type="Pfam" id="PF01381">
    <property type="entry name" value="HTH_3"/>
    <property type="match status" value="1"/>
</dbReference>
<evidence type="ECO:0000313" key="4">
    <source>
        <dbReference type="EMBL" id="ADG07455.1"/>
    </source>
</evidence>
<dbReference type="eggNOG" id="COG1396">
    <property type="taxonomic scope" value="Bacteria"/>
</dbReference>
<dbReference type="RefSeq" id="WP_013076736.1">
    <property type="nucleotide sequence ID" value="NC_014098.1"/>
</dbReference>
<keyword evidence="1" id="KW-0238">DNA-binding</keyword>
<dbReference type="Gene3D" id="1.10.260.40">
    <property type="entry name" value="lambda repressor-like DNA-binding domains"/>
    <property type="match status" value="1"/>
</dbReference>
<organism evidence="4 5">
    <name type="scientific">Kyrpidia tusciae (strain DSM 2912 / NBRC 15312 / T2)</name>
    <name type="common">Bacillus tusciae</name>
    <dbReference type="NCBI Taxonomy" id="562970"/>
    <lineage>
        <taxon>Bacteria</taxon>
        <taxon>Bacillati</taxon>
        <taxon>Bacillota</taxon>
        <taxon>Bacilli</taxon>
        <taxon>Bacillales</taxon>
        <taxon>Alicyclobacillaceae</taxon>
        <taxon>Kyrpidia</taxon>
    </lineage>
</organism>
<dbReference type="STRING" id="562970.Btus_2811"/>
<gene>
    <name evidence="4" type="ordered locus">Btus_2811</name>
</gene>
<dbReference type="InterPro" id="IPR010982">
    <property type="entry name" value="Lambda_DNA-bd_dom_sf"/>
</dbReference>